<dbReference type="PANTHER" id="PTHR43401">
    <property type="entry name" value="L-THREONINE 3-DEHYDROGENASE"/>
    <property type="match status" value="1"/>
</dbReference>
<dbReference type="PANTHER" id="PTHR43401:SF2">
    <property type="entry name" value="L-THREONINE 3-DEHYDROGENASE"/>
    <property type="match status" value="1"/>
</dbReference>
<comment type="caution">
    <text evidence="4">The sequence shown here is derived from an EMBL/GenBank/DDBJ whole genome shotgun (WGS) entry which is preliminary data.</text>
</comment>
<evidence type="ECO:0008006" key="5">
    <source>
        <dbReference type="Google" id="ProtNLM"/>
    </source>
</evidence>
<dbReference type="InterPro" id="IPR036291">
    <property type="entry name" value="NAD(P)-bd_dom_sf"/>
</dbReference>
<gene>
    <name evidence="4" type="ORF">LCGC14_2185770</name>
</gene>
<dbReference type="SUPFAM" id="SSF50129">
    <property type="entry name" value="GroES-like"/>
    <property type="match status" value="1"/>
</dbReference>
<evidence type="ECO:0000256" key="1">
    <source>
        <dbReference type="ARBA" id="ARBA00023002"/>
    </source>
</evidence>
<dbReference type="Gene3D" id="3.90.180.10">
    <property type="entry name" value="Medium-chain alcohol dehydrogenases, catalytic domain"/>
    <property type="match status" value="1"/>
</dbReference>
<name>A0A0F9GGT8_9ZZZZ</name>
<dbReference type="InterPro" id="IPR013149">
    <property type="entry name" value="ADH-like_C"/>
</dbReference>
<dbReference type="EMBL" id="LAZR01028507">
    <property type="protein sequence ID" value="KKL62382.1"/>
    <property type="molecule type" value="Genomic_DNA"/>
</dbReference>
<evidence type="ECO:0000259" key="2">
    <source>
        <dbReference type="Pfam" id="PF00107"/>
    </source>
</evidence>
<keyword evidence="1" id="KW-0560">Oxidoreductase</keyword>
<proteinExistence type="predicted"/>
<accession>A0A0F9GGT8</accession>
<organism evidence="4">
    <name type="scientific">marine sediment metagenome</name>
    <dbReference type="NCBI Taxonomy" id="412755"/>
    <lineage>
        <taxon>unclassified sequences</taxon>
        <taxon>metagenomes</taxon>
        <taxon>ecological metagenomes</taxon>
    </lineage>
</organism>
<dbReference type="InterPro" id="IPR013154">
    <property type="entry name" value="ADH-like_N"/>
</dbReference>
<dbReference type="AlphaFoldDB" id="A0A0F9GGT8"/>
<feature type="domain" description="Alcohol dehydrogenase-like N-terminal" evidence="3">
    <location>
        <begin position="26"/>
        <end position="128"/>
    </location>
</feature>
<reference evidence="4" key="1">
    <citation type="journal article" date="2015" name="Nature">
        <title>Complex archaea that bridge the gap between prokaryotes and eukaryotes.</title>
        <authorList>
            <person name="Spang A."/>
            <person name="Saw J.H."/>
            <person name="Jorgensen S.L."/>
            <person name="Zaremba-Niedzwiedzka K."/>
            <person name="Martijn J."/>
            <person name="Lind A.E."/>
            <person name="van Eijk R."/>
            <person name="Schleper C."/>
            <person name="Guy L."/>
            <person name="Ettema T.J."/>
        </authorList>
    </citation>
    <scope>NUCLEOTIDE SEQUENCE</scope>
</reference>
<evidence type="ECO:0000259" key="3">
    <source>
        <dbReference type="Pfam" id="PF08240"/>
    </source>
</evidence>
<dbReference type="Gene3D" id="3.40.50.720">
    <property type="entry name" value="NAD(P)-binding Rossmann-like Domain"/>
    <property type="match status" value="1"/>
</dbReference>
<protein>
    <recommendedName>
        <fullName evidence="5">Enoyl reductase (ER) domain-containing protein</fullName>
    </recommendedName>
</protein>
<evidence type="ECO:0000313" key="4">
    <source>
        <dbReference type="EMBL" id="KKL62382.1"/>
    </source>
</evidence>
<sequence>MNMKAVVIKSPGVYKIEEVPVPRPSQGEVLLKIEACALCGTDQRVLSGEKIVDVPIVGHEITARVAGTGPGVKNIKEGGRYVVQTVIGCGICPMCKIQRDNLCENTFKAIGYQFNGAFAEYMIMPKSGVDHGNLIPVPEDISAEVGTLIEPLSCCVNGMKYIPMEEMEHVLIFGGGIIGVLNGLVARARGARTVTIMDVSQERLDLHKKLGLPFDNLVNSRETNPQEWVDQHTNGRGVNAVVVAASVKAIVAPALKLLARAGHLSVFAGMPKSDPVSEIDLNLIHYGELNIHGATSSAYNEFITARDFLVSGKINGEALVTHRFSLDDFHKAVKTQADPSSGALKVIIIP</sequence>
<dbReference type="SUPFAM" id="SSF51735">
    <property type="entry name" value="NAD(P)-binding Rossmann-fold domains"/>
    <property type="match status" value="1"/>
</dbReference>
<dbReference type="Pfam" id="PF00107">
    <property type="entry name" value="ADH_zinc_N"/>
    <property type="match status" value="1"/>
</dbReference>
<dbReference type="InterPro" id="IPR011032">
    <property type="entry name" value="GroES-like_sf"/>
</dbReference>
<dbReference type="GO" id="GO:0016491">
    <property type="term" value="F:oxidoreductase activity"/>
    <property type="evidence" value="ECO:0007669"/>
    <property type="project" value="UniProtKB-KW"/>
</dbReference>
<dbReference type="Pfam" id="PF08240">
    <property type="entry name" value="ADH_N"/>
    <property type="match status" value="1"/>
</dbReference>
<feature type="domain" description="Alcohol dehydrogenase-like C-terminal" evidence="2">
    <location>
        <begin position="178"/>
        <end position="310"/>
    </location>
</feature>
<dbReference type="InterPro" id="IPR050129">
    <property type="entry name" value="Zn_alcohol_dh"/>
</dbReference>